<sequence length="50" mass="5474">MNRRRQREPEPKQDCAKRKLLHPVCFNGSPFQPSGNGGLSSCTAFIAVSG</sequence>
<protein>
    <submittedName>
        <fullName evidence="1">Uncharacterized protein</fullName>
    </submittedName>
</protein>
<evidence type="ECO:0000313" key="1">
    <source>
        <dbReference type="EMBL" id="AMY10531.1"/>
    </source>
</evidence>
<dbReference type="Proteomes" id="UP000076079">
    <property type="component" value="Chromosome"/>
</dbReference>
<proteinExistence type="predicted"/>
<dbReference type="AlphaFoldDB" id="A0A143PQ27"/>
<reference evidence="2" key="2">
    <citation type="submission" date="2016-04" db="EMBL/GenBank/DDBJ databases">
        <title>First Complete Genome Sequence of a Subdivision 6 Acidobacterium.</title>
        <authorList>
            <person name="Huang S."/>
            <person name="Vieira S."/>
            <person name="Bunk B."/>
            <person name="Riedel T."/>
            <person name="Sproeer C."/>
            <person name="Overmann J."/>
        </authorList>
    </citation>
    <scope>NUCLEOTIDE SEQUENCE [LARGE SCALE GENOMIC DNA]</scope>
    <source>
        <strain evidence="2">DSM 100886 HEG_-6_39</strain>
    </source>
</reference>
<dbReference type="KEGG" id="abac:LuPra_03767"/>
<evidence type="ECO:0000313" key="2">
    <source>
        <dbReference type="Proteomes" id="UP000076079"/>
    </source>
</evidence>
<dbReference type="STRING" id="1855912.LuPra_03767"/>
<gene>
    <name evidence="1" type="ORF">LuPra_03767</name>
</gene>
<name>A0A143PQ27_LUTPR</name>
<dbReference type="EMBL" id="CP015136">
    <property type="protein sequence ID" value="AMY10531.1"/>
    <property type="molecule type" value="Genomic_DNA"/>
</dbReference>
<accession>A0A143PQ27</accession>
<keyword evidence="2" id="KW-1185">Reference proteome</keyword>
<organism evidence="1 2">
    <name type="scientific">Luteitalea pratensis</name>
    <dbReference type="NCBI Taxonomy" id="1855912"/>
    <lineage>
        <taxon>Bacteria</taxon>
        <taxon>Pseudomonadati</taxon>
        <taxon>Acidobacteriota</taxon>
        <taxon>Vicinamibacteria</taxon>
        <taxon>Vicinamibacterales</taxon>
        <taxon>Vicinamibacteraceae</taxon>
        <taxon>Luteitalea</taxon>
    </lineage>
</organism>
<reference evidence="1 2" key="1">
    <citation type="journal article" date="2016" name="Genome Announc.">
        <title>First Complete Genome Sequence of a Subdivision 6 Acidobacterium Strain.</title>
        <authorList>
            <person name="Huang S."/>
            <person name="Vieira S."/>
            <person name="Bunk B."/>
            <person name="Riedel T."/>
            <person name="Sproer C."/>
            <person name="Overmann J."/>
        </authorList>
    </citation>
    <scope>NUCLEOTIDE SEQUENCE [LARGE SCALE GENOMIC DNA]</scope>
    <source>
        <strain evidence="2">DSM 100886 HEG_-6_39</strain>
    </source>
</reference>